<proteinExistence type="predicted"/>
<evidence type="ECO:0000313" key="1">
    <source>
        <dbReference type="EMBL" id="MBO8450141.1"/>
    </source>
</evidence>
<name>A0A9D9EL75_9SPIR</name>
<reference evidence="1" key="2">
    <citation type="journal article" date="2021" name="PeerJ">
        <title>Extensive microbial diversity within the chicken gut microbiome revealed by metagenomics and culture.</title>
        <authorList>
            <person name="Gilroy R."/>
            <person name="Ravi A."/>
            <person name="Getino M."/>
            <person name="Pursley I."/>
            <person name="Horton D.L."/>
            <person name="Alikhan N.F."/>
            <person name="Baker D."/>
            <person name="Gharbi K."/>
            <person name="Hall N."/>
            <person name="Watson M."/>
            <person name="Adriaenssens E.M."/>
            <person name="Foster-Nyarko E."/>
            <person name="Jarju S."/>
            <person name="Secka A."/>
            <person name="Antonio M."/>
            <person name="Oren A."/>
            <person name="Chaudhuri R.R."/>
            <person name="La Ragione R."/>
            <person name="Hildebrand F."/>
            <person name="Pallen M.J."/>
        </authorList>
    </citation>
    <scope>NUCLEOTIDE SEQUENCE</scope>
    <source>
        <strain evidence="1">B3-4054</strain>
    </source>
</reference>
<protein>
    <submittedName>
        <fullName evidence="1">Uncharacterized protein</fullName>
    </submittedName>
</protein>
<dbReference type="AlphaFoldDB" id="A0A9D9EL75"/>
<dbReference type="Proteomes" id="UP000823616">
    <property type="component" value="Unassembled WGS sequence"/>
</dbReference>
<organism evidence="1 2">
    <name type="scientific">Candidatus Avitreponema avistercoris</name>
    <dbReference type="NCBI Taxonomy" id="2840705"/>
    <lineage>
        <taxon>Bacteria</taxon>
        <taxon>Pseudomonadati</taxon>
        <taxon>Spirochaetota</taxon>
        <taxon>Spirochaetia</taxon>
        <taxon>Spirochaetales</taxon>
        <taxon>Candidatus Avitreponema</taxon>
    </lineage>
</organism>
<accession>A0A9D9EL75</accession>
<comment type="caution">
    <text evidence="1">The sequence shown here is derived from an EMBL/GenBank/DDBJ whole genome shotgun (WGS) entry which is preliminary data.</text>
</comment>
<sequence>MDYKTTDAIPGSVFFLRFCTGRRAQGKHRSCAGQRIAGLILLSAALLLPCACKGLPFGGITDAGEYPDTVEISVAPEVREALSAAGLAPPAWTLRRISPDGGFCEERSPDGRFRIRFSGGSIEAVFLIPEFPGGQLPQDAVPAVGALYPFHCRQKNSAVRSFFSGSAVAAVLEADFYRGAAAAAVRDILTANAGGPDGNTQRLIRSFNWTKFDSHLRGGAKSVPCPLLLDGEKFRSAFAARNPSMYWKAASLPRTETQVTVPPGILRTQPETLVLLSLFPSHILRLSPENSAAETEAVFPVSLPDGHWVFFAPGNGTPAAKNPPRWFAVQTKNGEVTARYTDNGVY</sequence>
<gene>
    <name evidence="1" type="ORF">IAA96_03440</name>
</gene>
<evidence type="ECO:0000313" key="2">
    <source>
        <dbReference type="Proteomes" id="UP000823616"/>
    </source>
</evidence>
<dbReference type="EMBL" id="JADIMS010000055">
    <property type="protein sequence ID" value="MBO8450141.1"/>
    <property type="molecule type" value="Genomic_DNA"/>
</dbReference>
<reference evidence="1" key="1">
    <citation type="submission" date="2020-10" db="EMBL/GenBank/DDBJ databases">
        <authorList>
            <person name="Gilroy R."/>
        </authorList>
    </citation>
    <scope>NUCLEOTIDE SEQUENCE</scope>
    <source>
        <strain evidence="1">B3-4054</strain>
    </source>
</reference>